<evidence type="ECO:0000256" key="1">
    <source>
        <dbReference type="ARBA" id="ARBA00022729"/>
    </source>
</evidence>
<keyword evidence="2" id="KW-0677">Repeat</keyword>
<evidence type="ECO:0000313" key="8">
    <source>
        <dbReference type="Proteomes" id="UP001153737"/>
    </source>
</evidence>
<dbReference type="Proteomes" id="UP001153737">
    <property type="component" value="Chromosome 4"/>
</dbReference>
<dbReference type="EMBL" id="OU896710">
    <property type="protein sequence ID" value="CAH1164659.1"/>
    <property type="molecule type" value="Genomic_DNA"/>
</dbReference>
<keyword evidence="8" id="KW-1185">Reference proteome</keyword>
<dbReference type="PANTHER" id="PTHR13866:SF29">
    <property type="entry name" value="FOLLISTATIN"/>
    <property type="match status" value="1"/>
</dbReference>
<dbReference type="InterPro" id="IPR003645">
    <property type="entry name" value="Fol_N"/>
</dbReference>
<reference evidence="7" key="1">
    <citation type="submission" date="2022-01" db="EMBL/GenBank/DDBJ databases">
        <authorList>
            <person name="King R."/>
        </authorList>
    </citation>
    <scope>NUCLEOTIDE SEQUENCE</scope>
</reference>
<evidence type="ECO:0000313" key="7">
    <source>
        <dbReference type="EMBL" id="CAH1164659.1"/>
    </source>
</evidence>
<keyword evidence="3" id="KW-1015">Disulfide bond</keyword>
<dbReference type="Pfam" id="PF07648">
    <property type="entry name" value="Kazal_2"/>
    <property type="match status" value="3"/>
</dbReference>
<accession>A0A9P0DQJ3</accession>
<dbReference type="PROSITE" id="PS51465">
    <property type="entry name" value="KAZAL_2"/>
    <property type="match status" value="3"/>
</dbReference>
<evidence type="ECO:0000256" key="3">
    <source>
        <dbReference type="ARBA" id="ARBA00023157"/>
    </source>
</evidence>
<keyword evidence="1 5" id="KW-0732">Signal</keyword>
<organism evidence="7 8">
    <name type="scientific">Phaedon cochleariae</name>
    <name type="common">Mustard beetle</name>
    <dbReference type="NCBI Taxonomy" id="80249"/>
    <lineage>
        <taxon>Eukaryota</taxon>
        <taxon>Metazoa</taxon>
        <taxon>Ecdysozoa</taxon>
        <taxon>Arthropoda</taxon>
        <taxon>Hexapoda</taxon>
        <taxon>Insecta</taxon>
        <taxon>Pterygota</taxon>
        <taxon>Neoptera</taxon>
        <taxon>Endopterygota</taxon>
        <taxon>Coleoptera</taxon>
        <taxon>Polyphaga</taxon>
        <taxon>Cucujiformia</taxon>
        <taxon>Chrysomeloidea</taxon>
        <taxon>Chrysomelidae</taxon>
        <taxon>Chrysomelinae</taxon>
        <taxon>Chrysomelini</taxon>
        <taxon>Phaedon</taxon>
    </lineage>
</organism>
<dbReference type="SUPFAM" id="SSF100895">
    <property type="entry name" value="Kazal-type serine protease inhibitors"/>
    <property type="match status" value="3"/>
</dbReference>
<feature type="chain" id="PRO_5040126907" description="Kazal-like domain-containing protein" evidence="5">
    <location>
        <begin position="27"/>
        <end position="324"/>
    </location>
</feature>
<keyword evidence="4" id="KW-0325">Glycoprotein</keyword>
<feature type="signal peptide" evidence="5">
    <location>
        <begin position="1"/>
        <end position="26"/>
    </location>
</feature>
<feature type="domain" description="Kazal-like" evidence="6">
    <location>
        <begin position="114"/>
        <end position="166"/>
    </location>
</feature>
<name>A0A9P0DQJ3_PHACE</name>
<protein>
    <recommendedName>
        <fullName evidence="6">Kazal-like domain-containing protein</fullName>
    </recommendedName>
</protein>
<evidence type="ECO:0000259" key="6">
    <source>
        <dbReference type="PROSITE" id="PS51465"/>
    </source>
</evidence>
<gene>
    <name evidence="7" type="ORF">PHAECO_LOCUS8849</name>
</gene>
<dbReference type="AlphaFoldDB" id="A0A9P0DQJ3"/>
<dbReference type="GO" id="GO:0005615">
    <property type="term" value="C:extracellular space"/>
    <property type="evidence" value="ECO:0007669"/>
    <property type="project" value="TreeGrafter"/>
</dbReference>
<feature type="domain" description="Kazal-like" evidence="6">
    <location>
        <begin position="190"/>
        <end position="241"/>
    </location>
</feature>
<dbReference type="CDD" id="cd00104">
    <property type="entry name" value="KAZAL_FS"/>
    <property type="match status" value="2"/>
</dbReference>
<dbReference type="Pfam" id="PF21333">
    <property type="entry name" value="FST_N"/>
    <property type="match status" value="1"/>
</dbReference>
<dbReference type="GO" id="GO:0050840">
    <property type="term" value="F:extracellular matrix binding"/>
    <property type="evidence" value="ECO:0007669"/>
    <property type="project" value="TreeGrafter"/>
</dbReference>
<evidence type="ECO:0000256" key="2">
    <source>
        <dbReference type="ARBA" id="ARBA00022737"/>
    </source>
</evidence>
<reference evidence="7" key="2">
    <citation type="submission" date="2022-10" db="EMBL/GenBank/DDBJ databases">
        <authorList>
            <consortium name="ENA_rothamsted_submissions"/>
            <consortium name="culmorum"/>
            <person name="King R."/>
        </authorList>
    </citation>
    <scope>NUCLEOTIDE SEQUENCE</scope>
</reference>
<dbReference type="InterPro" id="IPR002350">
    <property type="entry name" value="Kazal_dom"/>
</dbReference>
<dbReference type="Gene3D" id="3.30.60.30">
    <property type="match status" value="3"/>
</dbReference>
<proteinExistence type="predicted"/>
<dbReference type="PANTHER" id="PTHR13866">
    <property type="entry name" value="SPARC OSTEONECTIN"/>
    <property type="match status" value="1"/>
</dbReference>
<dbReference type="Gene3D" id="3.90.290.10">
    <property type="entry name" value="TGF-beta binding (TB) domain"/>
    <property type="match status" value="1"/>
</dbReference>
<dbReference type="GO" id="GO:0005518">
    <property type="term" value="F:collagen binding"/>
    <property type="evidence" value="ECO:0007669"/>
    <property type="project" value="TreeGrafter"/>
</dbReference>
<dbReference type="GO" id="GO:0005509">
    <property type="term" value="F:calcium ion binding"/>
    <property type="evidence" value="ECO:0007669"/>
    <property type="project" value="TreeGrafter"/>
</dbReference>
<dbReference type="InterPro" id="IPR036773">
    <property type="entry name" value="TB_dom_sf"/>
</dbReference>
<feature type="domain" description="Kazal-like" evidence="6">
    <location>
        <begin position="268"/>
        <end position="319"/>
    </location>
</feature>
<dbReference type="InterPro" id="IPR036058">
    <property type="entry name" value="Kazal_dom_sf"/>
</dbReference>
<evidence type="ECO:0000256" key="5">
    <source>
        <dbReference type="SAM" id="SignalP"/>
    </source>
</evidence>
<sequence length="324" mass="35827">MNAAIAINFRLLLVAHVISLFHQSLAGTCWSAMVRNGSGRCTELVHEKISKEDCCASRSVTTSWSADEFDSGTLFFWRVLGGGVRCFPCRDSCKDVVCDADKTCVMRKGAPKCVCSSKCKEGKVRPRGTVCGTDGRSYRNVCRLRKHACRKRSHSLTVAYKGMCQSSCDRISCPAEKHCLLDQNLMPHCAQCSRRCQSRPKRRQAVCGSDGVTHPSACHLKEKACRLGKAIPMAYKGPCKPKATCKKVRCRIGESCLKDRSTGSLRCVGCSMGCRPRHAMRAPLCATNNATYPTWCHMMQDACLKGYVLDTQYTGRCKPRVTKI</sequence>
<dbReference type="SMART" id="SM00280">
    <property type="entry name" value="KAZAL"/>
    <property type="match status" value="3"/>
</dbReference>
<evidence type="ECO:0000256" key="4">
    <source>
        <dbReference type="ARBA" id="ARBA00023180"/>
    </source>
</evidence>
<dbReference type="SMART" id="SM00274">
    <property type="entry name" value="FOLN"/>
    <property type="match status" value="3"/>
</dbReference>